<sequence length="61" mass="7162">MGTDLAQVQLRPGLFLDVEREELVQNGMSISLSRIQFRILHFLVRSLSRPVRTEDIMEYAW</sequence>
<feature type="DNA-binding region" description="OmpR/PhoB-type" evidence="4">
    <location>
        <begin position="6"/>
        <end position="61"/>
    </location>
</feature>
<dbReference type="InterPro" id="IPR016032">
    <property type="entry name" value="Sig_transdc_resp-reg_C-effctor"/>
</dbReference>
<evidence type="ECO:0000256" key="2">
    <source>
        <dbReference type="ARBA" id="ARBA00023125"/>
    </source>
</evidence>
<dbReference type="InterPro" id="IPR036388">
    <property type="entry name" value="WH-like_DNA-bd_sf"/>
</dbReference>
<keyword evidence="3" id="KW-0804">Transcription</keyword>
<evidence type="ECO:0000256" key="4">
    <source>
        <dbReference type="PROSITE-ProRule" id="PRU01091"/>
    </source>
</evidence>
<evidence type="ECO:0000313" key="6">
    <source>
        <dbReference type="EMBL" id="MFB5188892.1"/>
    </source>
</evidence>
<dbReference type="PROSITE" id="PS51755">
    <property type="entry name" value="OMPR_PHOB"/>
    <property type="match status" value="1"/>
</dbReference>
<proteinExistence type="predicted"/>
<comment type="caution">
    <text evidence="6">The sequence shown here is derived from an EMBL/GenBank/DDBJ whole genome shotgun (WGS) entry which is preliminary data.</text>
</comment>
<keyword evidence="1" id="KW-0805">Transcription regulation</keyword>
<evidence type="ECO:0000256" key="3">
    <source>
        <dbReference type="ARBA" id="ARBA00023163"/>
    </source>
</evidence>
<keyword evidence="2 4" id="KW-0238">DNA-binding</keyword>
<dbReference type="Proteomes" id="UP001579974">
    <property type="component" value="Unassembled WGS sequence"/>
</dbReference>
<reference evidence="6 7" key="1">
    <citation type="journal article" date="2024" name="Int. J. Mol. Sci.">
        <title>Exploration of Alicyclobacillus spp. Genome in Search of Antibiotic Resistance.</title>
        <authorList>
            <person name="Bucka-Kolendo J."/>
            <person name="Kiousi D.E."/>
            <person name="Dekowska A."/>
            <person name="Mikolajczuk-Szczyrba A."/>
            <person name="Karadedos D.M."/>
            <person name="Michael P."/>
            <person name="Galanis A."/>
            <person name="Sokolowska B."/>
        </authorList>
    </citation>
    <scope>NUCLEOTIDE SEQUENCE [LARGE SCALE GENOMIC DNA]</scope>
    <source>
        <strain evidence="6 7">KKP 3000</strain>
    </source>
</reference>
<name>A0ABV5A9E2_9BACL</name>
<accession>A0ABV5A9E2</accession>
<organism evidence="6 7">
    <name type="scientific">Alicyclobacillus fastidiosus</name>
    <dbReference type="NCBI Taxonomy" id="392011"/>
    <lineage>
        <taxon>Bacteria</taxon>
        <taxon>Bacillati</taxon>
        <taxon>Bacillota</taxon>
        <taxon>Bacilli</taxon>
        <taxon>Bacillales</taxon>
        <taxon>Alicyclobacillaceae</taxon>
        <taxon>Alicyclobacillus</taxon>
    </lineage>
</organism>
<gene>
    <name evidence="6" type="ORF">KKP3000_001327</name>
</gene>
<evidence type="ECO:0000256" key="1">
    <source>
        <dbReference type="ARBA" id="ARBA00023015"/>
    </source>
</evidence>
<protein>
    <recommendedName>
        <fullName evidence="5">OmpR/PhoB-type domain-containing protein</fullName>
    </recommendedName>
</protein>
<dbReference type="RefSeq" id="WP_275475720.1">
    <property type="nucleotide sequence ID" value="NZ_CP162940.1"/>
</dbReference>
<feature type="domain" description="OmpR/PhoB-type" evidence="5">
    <location>
        <begin position="6"/>
        <end position="61"/>
    </location>
</feature>
<dbReference type="InterPro" id="IPR001867">
    <property type="entry name" value="OmpR/PhoB-type_DNA-bd"/>
</dbReference>
<keyword evidence="7" id="KW-1185">Reference proteome</keyword>
<evidence type="ECO:0000313" key="7">
    <source>
        <dbReference type="Proteomes" id="UP001579974"/>
    </source>
</evidence>
<dbReference type="EMBL" id="JBDXSU010000001">
    <property type="protein sequence ID" value="MFB5188892.1"/>
    <property type="molecule type" value="Genomic_DNA"/>
</dbReference>
<dbReference type="SUPFAM" id="SSF46894">
    <property type="entry name" value="C-terminal effector domain of the bipartite response regulators"/>
    <property type="match status" value="1"/>
</dbReference>
<dbReference type="Gene3D" id="1.10.10.10">
    <property type="entry name" value="Winged helix-like DNA-binding domain superfamily/Winged helix DNA-binding domain"/>
    <property type="match status" value="1"/>
</dbReference>
<evidence type="ECO:0000259" key="5">
    <source>
        <dbReference type="PROSITE" id="PS51755"/>
    </source>
</evidence>